<dbReference type="AlphaFoldDB" id="A0A644X6N7"/>
<dbReference type="Pfam" id="PF08818">
    <property type="entry name" value="DUF1801"/>
    <property type="match status" value="1"/>
</dbReference>
<dbReference type="InterPro" id="IPR014922">
    <property type="entry name" value="YdhG-like"/>
</dbReference>
<reference evidence="3" key="1">
    <citation type="submission" date="2019-08" db="EMBL/GenBank/DDBJ databases">
        <authorList>
            <person name="Kucharzyk K."/>
            <person name="Murdoch R.W."/>
            <person name="Higgins S."/>
            <person name="Loffler F."/>
        </authorList>
    </citation>
    <scope>NUCLEOTIDE SEQUENCE</scope>
</reference>
<keyword evidence="1" id="KW-0812">Transmembrane</keyword>
<comment type="caution">
    <text evidence="3">The sequence shown here is derived from an EMBL/GenBank/DDBJ whole genome shotgun (WGS) entry which is preliminary data.</text>
</comment>
<keyword evidence="1" id="KW-0472">Membrane</keyword>
<evidence type="ECO:0000313" key="3">
    <source>
        <dbReference type="EMBL" id="MPM11836.1"/>
    </source>
</evidence>
<proteinExistence type="predicted"/>
<evidence type="ECO:0000259" key="2">
    <source>
        <dbReference type="Pfam" id="PF08818"/>
    </source>
</evidence>
<dbReference type="Gene3D" id="3.90.1150.200">
    <property type="match status" value="1"/>
</dbReference>
<accession>A0A644X6N7</accession>
<feature type="domain" description="YdhG-like" evidence="2">
    <location>
        <begin position="116"/>
        <end position="209"/>
    </location>
</feature>
<protein>
    <recommendedName>
        <fullName evidence="2">YdhG-like domain-containing protein</fullName>
    </recommendedName>
</protein>
<keyword evidence="1" id="KW-1133">Transmembrane helix</keyword>
<gene>
    <name evidence="3" type="ORF">SDC9_58187</name>
</gene>
<feature type="transmembrane region" description="Helical" evidence="1">
    <location>
        <begin position="70"/>
        <end position="89"/>
    </location>
</feature>
<evidence type="ECO:0000256" key="1">
    <source>
        <dbReference type="SAM" id="Phobius"/>
    </source>
</evidence>
<organism evidence="3">
    <name type="scientific">bioreactor metagenome</name>
    <dbReference type="NCBI Taxonomy" id="1076179"/>
    <lineage>
        <taxon>unclassified sequences</taxon>
        <taxon>metagenomes</taxon>
        <taxon>ecological metagenomes</taxon>
    </lineage>
</organism>
<dbReference type="EMBL" id="VSSQ01001886">
    <property type="protein sequence ID" value="MPM11836.1"/>
    <property type="molecule type" value="Genomic_DNA"/>
</dbReference>
<name>A0A644X6N7_9ZZZZ</name>
<sequence>MVVRGALDEIVQQKADVIYDHPLGFLRHHERVHAPAPVAIQKDTPVELAVQRFTGGSFSGAHRAANQIQLLHALSAFLFYLVSIILLSAHPRKKPLCMNRRLDAAAFLAAQPKPIRELLSVLRNLVLASAPQATEKVVDGGLLFTCGLNHIKLSAQETYVKLTVGPQSFTDQEQAILSKYSLKHGTYTVQFKPGQNVPEAEISDIVRSRYSDGTAVPTGGARTIDFYDAPEAVLSAEDRDFVLALDMAMRREGYTSDGIQPYACWGKYVISYYRASVKAKRYVARVYLRSDGLLFRMYFSDIDRHTDTIERLPEEIKAAFHSEYGKCKHCSSKTNDSQGNCTHRKTYSLDGVRHEMCDGLVFLFDNHSVQAIPQYIELLQIFYPRKKK</sequence>
<dbReference type="SUPFAM" id="SSF159888">
    <property type="entry name" value="YdhG-like"/>
    <property type="match status" value="1"/>
</dbReference>